<dbReference type="AlphaFoldDB" id="A0A1W0A8H0"/>
<comment type="caution">
    <text evidence="1">The sequence shown here is derived from an EMBL/GenBank/DDBJ whole genome shotgun (WGS) entry which is preliminary data.</text>
</comment>
<sequence>MTNTWWIVQKRYSQVPFPRRHFCIDNAHIIQERRDGLQEFMAFIIWLRYTCQFLADLPGPTRHKAQYIVNLISRFIEQPVEVEEEAAHIMLTLFT</sequence>
<name>A0A1W0A8H0_9STRA</name>
<dbReference type="GO" id="GO:0035091">
    <property type="term" value="F:phosphatidylinositol binding"/>
    <property type="evidence" value="ECO:0007669"/>
    <property type="project" value="InterPro"/>
</dbReference>
<dbReference type="InterPro" id="IPR036871">
    <property type="entry name" value="PX_dom_sf"/>
</dbReference>
<gene>
    <name evidence="1" type="ORF">THRCLA_20345</name>
</gene>
<reference evidence="1 2" key="1">
    <citation type="journal article" date="2014" name="Genome Biol. Evol.">
        <title>The secreted proteins of Achlya hypogyna and Thraustotheca clavata identify the ancestral oomycete secretome and reveal gene acquisitions by horizontal gene transfer.</title>
        <authorList>
            <person name="Misner I."/>
            <person name="Blouin N."/>
            <person name="Leonard G."/>
            <person name="Richards T.A."/>
            <person name="Lane C.E."/>
        </authorList>
    </citation>
    <scope>NUCLEOTIDE SEQUENCE [LARGE SCALE GENOMIC DNA]</scope>
    <source>
        <strain evidence="1 2">ATCC 34112</strain>
    </source>
</reference>
<dbReference type="Proteomes" id="UP000243217">
    <property type="component" value="Unassembled WGS sequence"/>
</dbReference>
<dbReference type="EMBL" id="JNBS01000327">
    <property type="protein sequence ID" value="OQS06576.1"/>
    <property type="molecule type" value="Genomic_DNA"/>
</dbReference>
<organism evidence="1 2">
    <name type="scientific">Thraustotheca clavata</name>
    <dbReference type="NCBI Taxonomy" id="74557"/>
    <lineage>
        <taxon>Eukaryota</taxon>
        <taxon>Sar</taxon>
        <taxon>Stramenopiles</taxon>
        <taxon>Oomycota</taxon>
        <taxon>Saprolegniomycetes</taxon>
        <taxon>Saprolegniales</taxon>
        <taxon>Achlyaceae</taxon>
        <taxon>Thraustotheca</taxon>
    </lineage>
</organism>
<evidence type="ECO:0000313" key="1">
    <source>
        <dbReference type="EMBL" id="OQS06576.1"/>
    </source>
</evidence>
<protein>
    <submittedName>
        <fullName evidence="1">Uncharacterized protein</fullName>
    </submittedName>
</protein>
<accession>A0A1W0A8H0</accession>
<dbReference type="SUPFAM" id="SSF64268">
    <property type="entry name" value="PX domain"/>
    <property type="match status" value="1"/>
</dbReference>
<keyword evidence="2" id="KW-1185">Reference proteome</keyword>
<evidence type="ECO:0000313" key="2">
    <source>
        <dbReference type="Proteomes" id="UP000243217"/>
    </source>
</evidence>
<proteinExistence type="predicted"/>